<accession>A0A918XAE9</accession>
<dbReference type="PANTHER" id="PTHR38588:SF1">
    <property type="entry name" value="BLL0334 PROTEIN"/>
    <property type="match status" value="1"/>
</dbReference>
<name>A0A918XAE9_9ACTN</name>
<organism evidence="2 3">
    <name type="scientific">Nocardiopsis kunsanensis</name>
    <dbReference type="NCBI Taxonomy" id="141693"/>
    <lineage>
        <taxon>Bacteria</taxon>
        <taxon>Bacillati</taxon>
        <taxon>Actinomycetota</taxon>
        <taxon>Actinomycetes</taxon>
        <taxon>Streptosporangiales</taxon>
        <taxon>Nocardiopsidaceae</taxon>
        <taxon>Nocardiopsis</taxon>
    </lineage>
</organism>
<gene>
    <name evidence="2" type="ORF">GCM10007147_15610</name>
</gene>
<evidence type="ECO:0008006" key="4">
    <source>
        <dbReference type="Google" id="ProtNLM"/>
    </source>
</evidence>
<keyword evidence="3" id="KW-1185">Reference proteome</keyword>
<dbReference type="Pfam" id="PF06240">
    <property type="entry name" value="COXG"/>
    <property type="match status" value="1"/>
</dbReference>
<comment type="caution">
    <text evidence="2">The sequence shown here is derived from an EMBL/GenBank/DDBJ whole genome shotgun (WGS) entry which is preliminary data.</text>
</comment>
<evidence type="ECO:0000313" key="3">
    <source>
        <dbReference type="Proteomes" id="UP000654947"/>
    </source>
</evidence>
<dbReference type="SUPFAM" id="SSF55961">
    <property type="entry name" value="Bet v1-like"/>
    <property type="match status" value="1"/>
</dbReference>
<proteinExistence type="predicted"/>
<evidence type="ECO:0000313" key="2">
    <source>
        <dbReference type="EMBL" id="GHD21787.1"/>
    </source>
</evidence>
<dbReference type="CDD" id="cd07823">
    <property type="entry name" value="SRPBCC_5"/>
    <property type="match status" value="1"/>
</dbReference>
<dbReference type="InterPro" id="IPR023393">
    <property type="entry name" value="START-like_dom_sf"/>
</dbReference>
<evidence type="ECO:0000256" key="1">
    <source>
        <dbReference type="SAM" id="MobiDB-lite"/>
    </source>
</evidence>
<dbReference type="AlphaFoldDB" id="A0A918XAE9"/>
<dbReference type="RefSeq" id="WP_193517647.1">
    <property type="nucleotide sequence ID" value="NZ_BMXL01000005.1"/>
</dbReference>
<feature type="region of interest" description="Disordered" evidence="1">
    <location>
        <begin position="148"/>
        <end position="181"/>
    </location>
</feature>
<dbReference type="PANTHER" id="PTHR38588">
    <property type="entry name" value="BLL0334 PROTEIN"/>
    <property type="match status" value="1"/>
</dbReference>
<dbReference type="InterPro" id="IPR010419">
    <property type="entry name" value="CO_DH_gsu"/>
</dbReference>
<dbReference type="Gene3D" id="3.30.530.20">
    <property type="match status" value="1"/>
</dbReference>
<dbReference type="Proteomes" id="UP000654947">
    <property type="component" value="Unassembled WGS sequence"/>
</dbReference>
<dbReference type="EMBL" id="BMXL01000005">
    <property type="protein sequence ID" value="GHD21787.1"/>
    <property type="molecule type" value="Genomic_DNA"/>
</dbReference>
<protein>
    <recommendedName>
        <fullName evidence="4">Carbon monoxide dehydrogenase</fullName>
    </recommendedName>
</protein>
<reference evidence="2 3" key="1">
    <citation type="journal article" date="2014" name="Int. J. Syst. Evol. Microbiol.">
        <title>Complete genome sequence of Corynebacterium casei LMG S-19264T (=DSM 44701T), isolated from a smear-ripened cheese.</title>
        <authorList>
            <consortium name="US DOE Joint Genome Institute (JGI-PGF)"/>
            <person name="Walter F."/>
            <person name="Albersmeier A."/>
            <person name="Kalinowski J."/>
            <person name="Ruckert C."/>
        </authorList>
    </citation>
    <scope>NUCLEOTIDE SEQUENCE [LARGE SCALE GENOMIC DNA]</scope>
    <source>
        <strain evidence="2 3">KCTC 19473</strain>
    </source>
</reference>
<sequence length="238" mass="24151">MILEKSTFVEASPEEVFTAVNDVERIVTCVPGAALDGRDGDTYQGNVKVKVGPISAAYSGTVRFLDVDAEQRTLRVQARGSEAGGSGDAEAAVTLGVVEREGGCVLNIEAGLLIRGKIAQFGKAAIGAVSDRLLQQFADNLSRMLREGSGPAPAAAASAPAGQVPPQAGPADAAAAAAPAPAPAGDELDGLGLLVGPRTKKVLPYVGAFAVGVLQGLLLGKLASQSKQIALLKEVRRG</sequence>